<dbReference type="AlphaFoldDB" id="A0A7V5RNR9"/>
<proteinExistence type="predicted"/>
<sequence length="195" mass="22181">MTIKLFSDIICPFCYIAEETIIPYLKARYGVDFLYLGMELHPQTPPGGVHIDDPRYAPFKAYVEKFAAAFNLPDVRMPEKTYNTRKALLMAEYARDAGRLPEFWQALLHAYWKEQINLEDESVLAQVATLCGLDSTQAATAPANMEYQLRLDKRRYNAQKLGLITLPAFMWGKQAILGCQPAEVFDRALGKQPLN</sequence>
<evidence type="ECO:0000313" key="2">
    <source>
        <dbReference type="EMBL" id="HHM01976.1"/>
    </source>
</evidence>
<feature type="domain" description="DSBA-like thioredoxin" evidence="1">
    <location>
        <begin position="2"/>
        <end position="189"/>
    </location>
</feature>
<dbReference type="Pfam" id="PF01323">
    <property type="entry name" value="DSBA"/>
    <property type="match status" value="1"/>
</dbReference>
<dbReference type="PANTHER" id="PTHR13887">
    <property type="entry name" value="GLUTATHIONE S-TRANSFERASE KAPPA"/>
    <property type="match status" value="1"/>
</dbReference>
<dbReference type="InterPro" id="IPR036249">
    <property type="entry name" value="Thioredoxin-like_sf"/>
</dbReference>
<accession>A0A7V5RNR9</accession>
<gene>
    <name evidence="2" type="ORF">ENJ15_03120</name>
</gene>
<organism evidence="2">
    <name type="scientific">Caldithrix abyssi</name>
    <dbReference type="NCBI Taxonomy" id="187145"/>
    <lineage>
        <taxon>Bacteria</taxon>
        <taxon>Pseudomonadati</taxon>
        <taxon>Calditrichota</taxon>
        <taxon>Calditrichia</taxon>
        <taxon>Calditrichales</taxon>
        <taxon>Calditrichaceae</taxon>
        <taxon>Caldithrix</taxon>
    </lineage>
</organism>
<dbReference type="Gene3D" id="3.40.30.10">
    <property type="entry name" value="Glutaredoxin"/>
    <property type="match status" value="1"/>
</dbReference>
<dbReference type="EMBL" id="DRLI01000119">
    <property type="protein sequence ID" value="HHM01976.1"/>
    <property type="molecule type" value="Genomic_DNA"/>
</dbReference>
<reference evidence="2" key="1">
    <citation type="journal article" date="2020" name="mSystems">
        <title>Genome- and Community-Level Interaction Insights into Carbon Utilization and Element Cycling Functions of Hydrothermarchaeota in Hydrothermal Sediment.</title>
        <authorList>
            <person name="Zhou Z."/>
            <person name="Liu Y."/>
            <person name="Xu W."/>
            <person name="Pan J."/>
            <person name="Luo Z.H."/>
            <person name="Li M."/>
        </authorList>
    </citation>
    <scope>NUCLEOTIDE SEQUENCE [LARGE SCALE GENOMIC DNA]</scope>
    <source>
        <strain evidence="2">HyVt-460</strain>
    </source>
</reference>
<dbReference type="SUPFAM" id="SSF52833">
    <property type="entry name" value="Thioredoxin-like"/>
    <property type="match status" value="1"/>
</dbReference>
<dbReference type="Proteomes" id="UP000885771">
    <property type="component" value="Unassembled WGS sequence"/>
</dbReference>
<dbReference type="PROSITE" id="PS00195">
    <property type="entry name" value="GLUTAREDOXIN_1"/>
    <property type="match status" value="1"/>
</dbReference>
<name>A0A7V5RNR9_CALAY</name>
<dbReference type="PANTHER" id="PTHR13887:SF41">
    <property type="entry name" value="THIOREDOXIN SUPERFAMILY PROTEIN"/>
    <property type="match status" value="1"/>
</dbReference>
<evidence type="ECO:0000259" key="1">
    <source>
        <dbReference type="Pfam" id="PF01323"/>
    </source>
</evidence>
<dbReference type="GO" id="GO:0016491">
    <property type="term" value="F:oxidoreductase activity"/>
    <property type="evidence" value="ECO:0007669"/>
    <property type="project" value="InterPro"/>
</dbReference>
<protein>
    <recommendedName>
        <fullName evidence="1">DSBA-like thioredoxin domain-containing protein</fullName>
    </recommendedName>
</protein>
<dbReference type="InterPro" id="IPR011767">
    <property type="entry name" value="GLR_AS"/>
</dbReference>
<comment type="caution">
    <text evidence="2">The sequence shown here is derived from an EMBL/GenBank/DDBJ whole genome shotgun (WGS) entry which is preliminary data.</text>
</comment>
<dbReference type="InterPro" id="IPR001853">
    <property type="entry name" value="DSBA-like_thioredoxin_dom"/>
</dbReference>